<gene>
    <name evidence="2" type="ORF">ColSpa_10490</name>
</gene>
<name>A0AA37UJU2_9PEZI</name>
<dbReference type="EMBL" id="BQXU01000036">
    <property type="protein sequence ID" value="GKT50309.1"/>
    <property type="molecule type" value="Genomic_DNA"/>
</dbReference>
<feature type="compositionally biased region" description="Low complexity" evidence="1">
    <location>
        <begin position="254"/>
        <end position="268"/>
    </location>
</feature>
<evidence type="ECO:0000313" key="3">
    <source>
        <dbReference type="Proteomes" id="UP001055115"/>
    </source>
</evidence>
<evidence type="ECO:0000313" key="2">
    <source>
        <dbReference type="EMBL" id="GKT50309.1"/>
    </source>
</evidence>
<feature type="region of interest" description="Disordered" evidence="1">
    <location>
        <begin position="230"/>
        <end position="271"/>
    </location>
</feature>
<accession>A0AA37UJU2</accession>
<reference evidence="2 3" key="1">
    <citation type="submission" date="2022-03" db="EMBL/GenBank/DDBJ databases">
        <title>Genome data of Colletotrichum spp.</title>
        <authorList>
            <person name="Utami Y.D."/>
            <person name="Hiruma K."/>
        </authorList>
    </citation>
    <scope>NUCLEOTIDE SEQUENCE [LARGE SCALE GENOMIC DNA]</scope>
    <source>
        <strain evidence="2 3">MAFF 239500</strain>
    </source>
</reference>
<comment type="caution">
    <text evidence="2">The sequence shown here is derived from an EMBL/GenBank/DDBJ whole genome shotgun (WGS) entry which is preliminary data.</text>
</comment>
<sequence length="399" mass="44341">MDKTTAALSAANWRRPKFLHDQHIHQIKMPRKRKSSTSSIDFDMTNPATHWRRSVTGADPLQIATDPIFGDNKHTLEDLDGKSVVMTRCAMDHTPLVLEVFIHECNDPRCKEHNGLFNNAEIRSIRNATRFRSQTRDGEIAEFGKHLKGVKVTPRKSSMMDLTMPCKLGKSGIFNGNGHSEEPREQAKRNEAGVIYDPAVTGMVDRGLKPAGEDSISGQADRFQGLLRKLQRSSHNGQSSSMAKKPGENRPRQGSGDSGDSSVDVRSSVKTRSLNPMAKEFSVFAPKQDPIVEKSEETSINIPLSMLRKILGSSDPSNFIEAPQQKLEEIVANTIQRFGIPEAHQQHIAPPTAFSPLVITVYFTMYQPNFRIQERLDDASGWHVSTYAGCTTESVCCGL</sequence>
<protein>
    <submittedName>
        <fullName evidence="2">Uncharacterized protein</fullName>
    </submittedName>
</protein>
<dbReference type="RefSeq" id="XP_049132659.1">
    <property type="nucleotide sequence ID" value="XM_049276702.1"/>
</dbReference>
<dbReference type="GeneID" id="73331292"/>
<feature type="compositionally biased region" description="Basic and acidic residues" evidence="1">
    <location>
        <begin position="179"/>
        <end position="191"/>
    </location>
</feature>
<keyword evidence="3" id="KW-1185">Reference proteome</keyword>
<feature type="compositionally biased region" description="Polar residues" evidence="1">
    <location>
        <begin position="233"/>
        <end position="242"/>
    </location>
</feature>
<dbReference type="AlphaFoldDB" id="A0AA37UJU2"/>
<organism evidence="2 3">
    <name type="scientific">Colletotrichum spaethianum</name>
    <dbReference type="NCBI Taxonomy" id="700344"/>
    <lineage>
        <taxon>Eukaryota</taxon>
        <taxon>Fungi</taxon>
        <taxon>Dikarya</taxon>
        <taxon>Ascomycota</taxon>
        <taxon>Pezizomycotina</taxon>
        <taxon>Sordariomycetes</taxon>
        <taxon>Hypocreomycetidae</taxon>
        <taxon>Glomerellales</taxon>
        <taxon>Glomerellaceae</taxon>
        <taxon>Colletotrichum</taxon>
        <taxon>Colletotrichum spaethianum species complex</taxon>
    </lineage>
</organism>
<feature type="region of interest" description="Disordered" evidence="1">
    <location>
        <begin position="173"/>
        <end position="194"/>
    </location>
</feature>
<evidence type="ECO:0000256" key="1">
    <source>
        <dbReference type="SAM" id="MobiDB-lite"/>
    </source>
</evidence>
<dbReference type="Proteomes" id="UP001055115">
    <property type="component" value="Unassembled WGS sequence"/>
</dbReference>
<proteinExistence type="predicted"/>